<feature type="compositionally biased region" description="Polar residues" evidence="1">
    <location>
        <begin position="48"/>
        <end position="68"/>
    </location>
</feature>
<organism evidence="2">
    <name type="scientific">viral metagenome</name>
    <dbReference type="NCBI Taxonomy" id="1070528"/>
    <lineage>
        <taxon>unclassified sequences</taxon>
        <taxon>metagenomes</taxon>
        <taxon>organismal metagenomes</taxon>
    </lineage>
</organism>
<evidence type="ECO:0000256" key="1">
    <source>
        <dbReference type="SAM" id="MobiDB-lite"/>
    </source>
</evidence>
<feature type="region of interest" description="Disordered" evidence="1">
    <location>
        <begin position="1"/>
        <end position="31"/>
    </location>
</feature>
<gene>
    <name evidence="2" type="ORF">TM448A01190_0009</name>
</gene>
<reference evidence="2" key="1">
    <citation type="submission" date="2020-03" db="EMBL/GenBank/DDBJ databases">
        <title>The deep terrestrial virosphere.</title>
        <authorList>
            <person name="Holmfeldt K."/>
            <person name="Nilsson E."/>
            <person name="Simone D."/>
            <person name="Lopez-Fernandez M."/>
            <person name="Wu X."/>
            <person name="de Brujin I."/>
            <person name="Lundin D."/>
            <person name="Andersson A."/>
            <person name="Bertilsson S."/>
            <person name="Dopson M."/>
        </authorList>
    </citation>
    <scope>NUCLEOTIDE SEQUENCE</scope>
    <source>
        <strain evidence="2">TM448A01190</strain>
    </source>
</reference>
<sequence length="242" mass="27958">MPEEPVVEQPQVIPETPPAEGAEQSLLGRFKTPEELAKSYQELEKKFTQTSQQNAEYARLQQENQVRQMFTPPTPAPPKPEENMNEMFWQNPAEVLQKLTERVIDSRLDFVYDQNYEAQKAQYANDPQFKQYEQQIDMVVKQQYPELRKQPGVVSQLYKMVRGLSFDEDSFKRQVIEDYERSKLAGANSGIEGASPPSSAQIRQPINLSDDEKRVALQFYPDIKPDEAYQRYAASKSKMRGV</sequence>
<proteinExistence type="predicted"/>
<accession>A0A6H1ZNK6</accession>
<feature type="region of interest" description="Disordered" evidence="1">
    <location>
        <begin position="187"/>
        <end position="209"/>
    </location>
</feature>
<name>A0A6H1ZNK6_9ZZZZ</name>
<feature type="region of interest" description="Disordered" evidence="1">
    <location>
        <begin position="47"/>
        <end position="81"/>
    </location>
</feature>
<evidence type="ECO:0000313" key="2">
    <source>
        <dbReference type="EMBL" id="QJA48897.1"/>
    </source>
</evidence>
<dbReference type="AlphaFoldDB" id="A0A6H1ZNK6"/>
<protein>
    <submittedName>
        <fullName evidence="2">Uncharacterized protein</fullName>
    </submittedName>
</protein>
<feature type="compositionally biased region" description="Polar residues" evidence="1">
    <location>
        <begin position="196"/>
        <end position="207"/>
    </location>
</feature>
<dbReference type="EMBL" id="MT144108">
    <property type="protein sequence ID" value="QJA48897.1"/>
    <property type="molecule type" value="Genomic_DNA"/>
</dbReference>